<dbReference type="InterPro" id="IPR035550">
    <property type="entry name" value="Bem1/Scd2_PX"/>
</dbReference>
<dbReference type="PANTHER" id="PTHR15706">
    <property type="entry name" value="SH3 MULTIPLE DOMAIN"/>
    <property type="match status" value="1"/>
</dbReference>
<feature type="compositionally biased region" description="Polar residues" evidence="4">
    <location>
        <begin position="951"/>
        <end position="965"/>
    </location>
</feature>
<dbReference type="Gene3D" id="3.10.20.90">
    <property type="entry name" value="Phosphatidylinositol 3-kinase Catalytic Subunit, Chain A, domain 1"/>
    <property type="match status" value="1"/>
</dbReference>
<keyword evidence="1 3" id="KW-0728">SH3 domain</keyword>
<dbReference type="Pfam" id="PF00018">
    <property type="entry name" value="SH3_1"/>
    <property type="match status" value="2"/>
</dbReference>
<feature type="compositionally biased region" description="Basic and acidic residues" evidence="4">
    <location>
        <begin position="838"/>
        <end position="855"/>
    </location>
</feature>
<feature type="compositionally biased region" description="Basic and acidic residues" evidence="4">
    <location>
        <begin position="815"/>
        <end position="830"/>
    </location>
</feature>
<evidence type="ECO:0000256" key="3">
    <source>
        <dbReference type="PROSITE-ProRule" id="PRU00192"/>
    </source>
</evidence>
<feature type="compositionally biased region" description="Basic and acidic residues" evidence="4">
    <location>
        <begin position="598"/>
        <end position="607"/>
    </location>
</feature>
<dbReference type="InterPro" id="IPR036871">
    <property type="entry name" value="PX_dom_sf"/>
</dbReference>
<feature type="compositionally biased region" description="Polar residues" evidence="4">
    <location>
        <begin position="1284"/>
        <end position="1299"/>
    </location>
</feature>
<sequence length="1403" mass="155841">MIKSFRRSKRSSNSSSTTSPKHSISRVSSASHEAADFVNSSPTKVIKALYDYRPQGPKELQFEKGDFFHVLEAPSEVDQHGWYEATNPMTNQRGMVPKSYFEVFNRTGHATQAGSTGQAGSAGSAGPNQPPQQPYQLGQGSLHNIQQQTIQNLQQNGPQTRENRTLYAVTLYDFRAEREDELDIVPGEHLVICAHHDYEWFIAKPINRLGGPGLVPASYVKIVDKYNPSAQMDAGDDMVSVISHFKIPTVEEWKESTAIYQASTHPSGKASSAPSQLSDSRSSSSSASTYITEASVDSYHLATSEDNSRYQYVVTARTSTGKTRQLCRFYEDFYNMQVKILEQFPHEAGKVEGHRRTIPGFPGPVIHVSDNISSLRRERFDYYLRNLIAMPANVSRCDEVLALFEVQNNGFDREFVDRDRSSKPINQQSGYQQDRLSQYSNVQPHSRSRSSNTPSSESNRAENRTSDPRVLETEKQPKVKVKFYYEDDIFVLLLPANLRLQDLKSKLAKRLGLDSGEADPSGLVFLFLKNEYDDFMDTNQIASEVLSEEQRALLFHKEISEDAKFHEVLYDKCKIKQPHNEPITTNRRTRSQSAQPEENIKSDDKSEKITASELARALLKQHKVKPTAHVQDVHKAGKRVMAIENLITPETPKKAENAVTPERRRSRRRYKRYDVSAKRRVINPSSESEDEPPVEFPSQVVELEEGSESLRELDAQIIGDLEKQLKESGDSEDEFVEAESQLGREGVDVKETEELKETQREREVEKVQEVEVSKMEIMDVTEVASWSMDSEVEEVESSKNSSFEKPGSVDEVEPVAEKKEQAPETIKKSEATSGPQKKQPEKPKAKDAAVEKNHDTQQSSESPKVNRSLLEERLKAAAKAQNGPSSSPQKQTAAESPKVNKELLKERLEKSSKTFGSPVAQKAPSGKSPKVNKALLKERLQQEAGKEKNGTFGSPDQAQKSSKSPKVNRELLKERLENSKNAKFGSPGAKENSKESPVVKKTLLNQRLRNLRKPRQLRRDSSGKWTTKEDSDSDVILLGEKADVGSSQETPTQPSNVSNDPISDASMSESDQIDDSLDDDYIEKNEPSSAKKPKTAKISKDVDDHAATEVFETPARVSNRYPIAPASAPGRVIFGSPLSASSTIPPVSGTSHLSSRTSGADSRGTLPSSVRQAQSRPDSSPTLFISADSSSSSRPYTAPSVASSPYHRGSNRNRKKLLSSPQHSPSSIGGSNRNRKRLLSSPSPASYRQIHSSQTNSMASSQGKDKLMVPETSVVLPPGVVMESSLSENDFAVRSSQEITVKKEIMSPKQPPTSQRPAPKPVSKKVPQRPPPQTLPKKVGTLPTSVKPALAKQGQNKRIKLNPMYSKLTRPEAQPEAPPPKSLAQQLKERREQLEKSAKAQSA</sequence>
<feature type="compositionally biased region" description="Acidic residues" evidence="4">
    <location>
        <begin position="1071"/>
        <end position="1081"/>
    </location>
</feature>
<feature type="compositionally biased region" description="Low complexity" evidence="4">
    <location>
        <begin position="111"/>
        <end position="127"/>
    </location>
</feature>
<organism evidence="7 8">
    <name type="scientific">Candidozyma haemuli</name>
    <dbReference type="NCBI Taxonomy" id="45357"/>
    <lineage>
        <taxon>Eukaryota</taxon>
        <taxon>Fungi</taxon>
        <taxon>Dikarya</taxon>
        <taxon>Ascomycota</taxon>
        <taxon>Saccharomycotina</taxon>
        <taxon>Pichiomycetes</taxon>
        <taxon>Metschnikowiaceae</taxon>
        <taxon>Candidozyma</taxon>
    </lineage>
</organism>
<evidence type="ECO:0000256" key="1">
    <source>
        <dbReference type="ARBA" id="ARBA00022443"/>
    </source>
</evidence>
<dbReference type="Pfam" id="PF00787">
    <property type="entry name" value="PX"/>
    <property type="match status" value="1"/>
</dbReference>
<evidence type="ECO:0000256" key="4">
    <source>
        <dbReference type="SAM" id="MobiDB-lite"/>
    </source>
</evidence>
<dbReference type="SUPFAM" id="SSF64268">
    <property type="entry name" value="PX domain"/>
    <property type="match status" value="1"/>
</dbReference>
<feature type="region of interest" description="Disordered" evidence="4">
    <location>
        <begin position="264"/>
        <end position="284"/>
    </location>
</feature>
<feature type="region of interest" description="Disordered" evidence="4">
    <location>
        <begin position="579"/>
        <end position="607"/>
    </location>
</feature>
<dbReference type="EMBL" id="CP076661">
    <property type="protein sequence ID" value="QWU87079.1"/>
    <property type="molecule type" value="Genomic_DNA"/>
</dbReference>
<evidence type="ECO:0000256" key="2">
    <source>
        <dbReference type="ARBA" id="ARBA00022737"/>
    </source>
</evidence>
<feature type="compositionally biased region" description="Low complexity" evidence="4">
    <location>
        <begin position="449"/>
        <end position="458"/>
    </location>
</feature>
<dbReference type="InterPro" id="IPR051228">
    <property type="entry name" value="NADPH_Oxidase/PX-Domain"/>
</dbReference>
<dbReference type="CDD" id="cd11879">
    <property type="entry name" value="SH3_Bem1p_2"/>
    <property type="match status" value="1"/>
</dbReference>
<feature type="compositionally biased region" description="Polar residues" evidence="4">
    <location>
        <begin position="582"/>
        <end position="596"/>
    </location>
</feature>
<feature type="compositionally biased region" description="Polar residues" evidence="4">
    <location>
        <begin position="1045"/>
        <end position="1067"/>
    </location>
</feature>
<feature type="compositionally biased region" description="Polar residues" evidence="4">
    <location>
        <begin position="856"/>
        <end position="865"/>
    </location>
</feature>
<proteinExistence type="predicted"/>
<dbReference type="InterPro" id="IPR035548">
    <property type="entry name" value="Bem1/Scd2_SH3_1"/>
</dbReference>
<keyword evidence="8" id="KW-1185">Reference proteome</keyword>
<dbReference type="InterPro" id="IPR001683">
    <property type="entry name" value="PX_dom"/>
</dbReference>
<evidence type="ECO:0000313" key="7">
    <source>
        <dbReference type="EMBL" id="QWU87079.1"/>
    </source>
</evidence>
<dbReference type="InterPro" id="IPR035549">
    <property type="entry name" value="Bem1/Scd2_SH3_2"/>
</dbReference>
<feature type="region of interest" description="Disordered" evidence="4">
    <location>
        <begin position="1"/>
        <end position="38"/>
    </location>
</feature>
<feature type="compositionally biased region" description="Basic residues" evidence="4">
    <location>
        <begin position="1"/>
        <end position="10"/>
    </location>
</feature>
<dbReference type="SUPFAM" id="SSF50044">
    <property type="entry name" value="SH3-domain"/>
    <property type="match status" value="2"/>
</dbReference>
<feature type="region of interest" description="Disordered" evidence="4">
    <location>
        <begin position="415"/>
        <end position="472"/>
    </location>
</feature>
<accession>A0ABX8I1K0</accession>
<keyword evidence="2" id="KW-0677">Repeat</keyword>
<dbReference type="Proteomes" id="UP000825434">
    <property type="component" value="Chromosome 1"/>
</dbReference>
<feature type="compositionally biased region" description="Low complexity" evidence="4">
    <location>
        <begin position="11"/>
        <end position="26"/>
    </location>
</feature>
<feature type="compositionally biased region" description="Polar residues" evidence="4">
    <location>
        <begin position="1138"/>
        <end position="1183"/>
    </location>
</feature>
<dbReference type="CDD" id="cd11878">
    <property type="entry name" value="SH3_Bem1p_1"/>
    <property type="match status" value="1"/>
</dbReference>
<dbReference type="PROSITE" id="PS50195">
    <property type="entry name" value="PX"/>
    <property type="match status" value="1"/>
</dbReference>
<evidence type="ECO:0000259" key="5">
    <source>
        <dbReference type="PROSITE" id="PS50002"/>
    </source>
</evidence>
<feature type="compositionally biased region" description="Polar residues" evidence="4">
    <location>
        <begin position="1219"/>
        <end position="1232"/>
    </location>
</feature>
<feature type="domain" description="SH3" evidence="5">
    <location>
        <begin position="41"/>
        <end position="106"/>
    </location>
</feature>
<dbReference type="SUPFAM" id="SSF54277">
    <property type="entry name" value="CAD &amp; PB1 domains"/>
    <property type="match status" value="1"/>
</dbReference>
<evidence type="ECO:0000313" key="8">
    <source>
        <dbReference type="Proteomes" id="UP000825434"/>
    </source>
</evidence>
<feature type="region of interest" description="Disordered" evidence="4">
    <location>
        <begin position="725"/>
        <end position="1271"/>
    </location>
</feature>
<dbReference type="Gene3D" id="2.30.30.40">
    <property type="entry name" value="SH3 Domains"/>
    <property type="match status" value="2"/>
</dbReference>
<gene>
    <name evidence="7" type="ORF">CA3LBN_001297</name>
</gene>
<feature type="region of interest" description="Disordered" evidence="4">
    <location>
        <begin position="1283"/>
        <end position="1403"/>
    </location>
</feature>
<dbReference type="SMART" id="SM00326">
    <property type="entry name" value="SH3"/>
    <property type="match status" value="2"/>
</dbReference>
<feature type="compositionally biased region" description="Basic and acidic residues" evidence="4">
    <location>
        <begin position="1387"/>
        <end position="1403"/>
    </location>
</feature>
<evidence type="ECO:0000259" key="6">
    <source>
        <dbReference type="PROSITE" id="PS50195"/>
    </source>
</evidence>
<feature type="compositionally biased region" description="Basic and acidic residues" evidence="4">
    <location>
        <begin position="1017"/>
        <end position="1030"/>
    </location>
</feature>
<feature type="compositionally biased region" description="Basic and acidic residues" evidence="4">
    <location>
        <begin position="898"/>
        <end position="912"/>
    </location>
</feature>
<dbReference type="SMART" id="SM00312">
    <property type="entry name" value="PX"/>
    <property type="match status" value="1"/>
</dbReference>
<dbReference type="InterPro" id="IPR036028">
    <property type="entry name" value="SH3-like_dom_sf"/>
</dbReference>
<feature type="compositionally biased region" description="Basic and acidic residues" evidence="4">
    <location>
        <begin position="459"/>
        <end position="472"/>
    </location>
</feature>
<reference evidence="7 8" key="1">
    <citation type="submission" date="2021-06" db="EMBL/GenBank/DDBJ databases">
        <title>Candida outbreak in Lebanon.</title>
        <authorList>
            <person name="Finianos M."/>
        </authorList>
    </citation>
    <scope>NUCLEOTIDE SEQUENCE [LARGE SCALE GENOMIC DNA]</scope>
    <source>
        <strain evidence="7">CA3LBN</strain>
    </source>
</reference>
<dbReference type="PANTHER" id="PTHR15706:SF2">
    <property type="entry name" value="SH3 AND PX DOMAIN-CONTAINING PROTEIN 2A"/>
    <property type="match status" value="1"/>
</dbReference>
<feature type="compositionally biased region" description="Basic and acidic residues" evidence="4">
    <location>
        <begin position="935"/>
        <end position="949"/>
    </location>
</feature>
<name>A0ABX8I1K0_9ASCO</name>
<feature type="domain" description="PX" evidence="6">
    <location>
        <begin position="290"/>
        <end position="411"/>
    </location>
</feature>
<feature type="compositionally biased region" description="Low complexity" evidence="4">
    <location>
        <begin position="270"/>
        <end position="284"/>
    </location>
</feature>
<feature type="compositionally biased region" description="Polar residues" evidence="4">
    <location>
        <begin position="423"/>
        <end position="445"/>
    </location>
</feature>
<feature type="compositionally biased region" description="Basic and acidic residues" evidence="4">
    <location>
        <begin position="745"/>
        <end position="777"/>
    </location>
</feature>
<feature type="compositionally biased region" description="Polar residues" evidence="4">
    <location>
        <begin position="882"/>
        <end position="894"/>
    </location>
</feature>
<dbReference type="PROSITE" id="PS50002">
    <property type="entry name" value="SH3"/>
    <property type="match status" value="2"/>
</dbReference>
<feature type="compositionally biased region" description="Basic and acidic residues" evidence="4">
    <location>
        <begin position="967"/>
        <end position="980"/>
    </location>
</feature>
<feature type="region of interest" description="Disordered" evidence="4">
    <location>
        <begin position="111"/>
        <end position="138"/>
    </location>
</feature>
<dbReference type="Gene3D" id="3.30.1520.10">
    <property type="entry name" value="Phox-like domain"/>
    <property type="match status" value="1"/>
</dbReference>
<dbReference type="CDD" id="cd06890">
    <property type="entry name" value="PX_Bem1p"/>
    <property type="match status" value="1"/>
</dbReference>
<feature type="compositionally biased region" description="Polar residues" evidence="4">
    <location>
        <begin position="1240"/>
        <end position="1262"/>
    </location>
</feature>
<evidence type="ECO:0008006" key="9">
    <source>
        <dbReference type="Google" id="ProtNLM"/>
    </source>
</evidence>
<dbReference type="InterPro" id="IPR001452">
    <property type="entry name" value="SH3_domain"/>
</dbReference>
<feature type="domain" description="SH3" evidence="5">
    <location>
        <begin position="163"/>
        <end position="225"/>
    </location>
</feature>
<protein>
    <recommendedName>
        <fullName evidence="9">SH3 domain-containing protein</fullName>
    </recommendedName>
</protein>
<feature type="compositionally biased region" description="Basic and acidic residues" evidence="4">
    <location>
        <begin position="1098"/>
        <end position="1107"/>
    </location>
</feature>